<dbReference type="InterPro" id="IPR011419">
    <property type="entry name" value="ATP12_ATP_synth-F1-assembly"/>
</dbReference>
<dbReference type="Gene3D" id="3.30.2180.10">
    <property type="entry name" value="ATP12-like"/>
    <property type="match status" value="1"/>
</dbReference>
<evidence type="ECO:0000313" key="7">
    <source>
        <dbReference type="Proteomes" id="UP001075354"/>
    </source>
</evidence>
<reference evidence="6" key="1">
    <citation type="submission" date="2022-12" db="EMBL/GenBank/DDBJ databases">
        <title>Chromosome-level genome assembly of the bean flower thrips Megalurothrips usitatus.</title>
        <authorList>
            <person name="Ma L."/>
            <person name="Liu Q."/>
            <person name="Li H."/>
            <person name="Cai W."/>
        </authorList>
    </citation>
    <scope>NUCLEOTIDE SEQUENCE</scope>
    <source>
        <strain evidence="6">Cailab_2022a</strain>
    </source>
</reference>
<dbReference type="PANTHER" id="PTHR21013:SF10">
    <property type="entry name" value="ATP SYNTHASE MITOCHONDRIAL F1 COMPLEX ASSEMBLY FACTOR 2"/>
    <property type="match status" value="1"/>
</dbReference>
<comment type="caution">
    <text evidence="6">The sequence shown here is derived from an EMBL/GenBank/DDBJ whole genome shotgun (WGS) entry which is preliminary data.</text>
</comment>
<evidence type="ECO:0000256" key="3">
    <source>
        <dbReference type="ARBA" id="ARBA00022946"/>
    </source>
</evidence>
<dbReference type="Proteomes" id="UP001075354">
    <property type="component" value="Chromosome 9"/>
</dbReference>
<keyword evidence="5" id="KW-0143">Chaperone</keyword>
<gene>
    <name evidence="6" type="ORF">ONE63_010552</name>
</gene>
<organism evidence="6 7">
    <name type="scientific">Megalurothrips usitatus</name>
    <name type="common">bean blossom thrips</name>
    <dbReference type="NCBI Taxonomy" id="439358"/>
    <lineage>
        <taxon>Eukaryota</taxon>
        <taxon>Metazoa</taxon>
        <taxon>Ecdysozoa</taxon>
        <taxon>Arthropoda</taxon>
        <taxon>Hexapoda</taxon>
        <taxon>Insecta</taxon>
        <taxon>Pterygota</taxon>
        <taxon>Neoptera</taxon>
        <taxon>Paraneoptera</taxon>
        <taxon>Thysanoptera</taxon>
        <taxon>Terebrantia</taxon>
        <taxon>Thripoidea</taxon>
        <taxon>Thripidae</taxon>
        <taxon>Megalurothrips</taxon>
    </lineage>
</organism>
<evidence type="ECO:0008006" key="8">
    <source>
        <dbReference type="Google" id="ProtNLM"/>
    </source>
</evidence>
<dbReference type="GO" id="GO:0033615">
    <property type="term" value="P:mitochondrial proton-transporting ATP synthase complex assembly"/>
    <property type="evidence" value="ECO:0007669"/>
    <property type="project" value="TreeGrafter"/>
</dbReference>
<keyword evidence="3" id="KW-0809">Transit peptide</keyword>
<dbReference type="Gene3D" id="1.10.3580.10">
    <property type="entry name" value="ATP12 ATPase"/>
    <property type="match status" value="1"/>
</dbReference>
<keyword evidence="7" id="KW-1185">Reference proteome</keyword>
<dbReference type="Pfam" id="PF07542">
    <property type="entry name" value="ATP12"/>
    <property type="match status" value="1"/>
</dbReference>
<name>A0AAV7XE94_9NEOP</name>
<dbReference type="PANTHER" id="PTHR21013">
    <property type="entry name" value="ATP SYNTHASE MITOCHONDRIAL F1 COMPLEX ASSEMBLY FACTOR 2/ATP12 PROTEIN, MITOCHONDRIAL PRECURSOR"/>
    <property type="match status" value="1"/>
</dbReference>
<sequence length="289" mass="32602">MRRLSILRNVLQTAVPSSRQGNAALSQTSFHIVVRHYAAPPKRFYKHTGVLTCDGQFEVTLDQRKLKTPQGSVFRVKSEPLALAVAQEWDAQKDRINQATMHLSSLCNTAIDNPNHINKFDAVQGILSFLETDTVLFQSADVDNPNAKELYDVQVREWNPIIEWFNERFGVDLVASRDIIGPTVNDDAKGKIQRHLLSYNDWAIHGFCFAVETLKSVILALACVERFIPVEKAVLLTRLEEEYQSGFWGRVEWAHDLSQQQMQGRVAAAVLFIHLNSSSVAVRQKDASS</sequence>
<protein>
    <recommendedName>
        <fullName evidence="8">ATP synthase mitochondrial F1 complex assembly factor 2</fullName>
    </recommendedName>
</protein>
<dbReference type="GO" id="GO:0005739">
    <property type="term" value="C:mitochondrion"/>
    <property type="evidence" value="ECO:0007669"/>
    <property type="project" value="UniProtKB-SubCell"/>
</dbReference>
<dbReference type="SUPFAM" id="SSF160909">
    <property type="entry name" value="ATP12-like"/>
    <property type="match status" value="1"/>
</dbReference>
<evidence type="ECO:0000313" key="6">
    <source>
        <dbReference type="EMBL" id="KAJ1524009.1"/>
    </source>
</evidence>
<dbReference type="InterPro" id="IPR023335">
    <property type="entry name" value="ATP12_ortho_dom_sf"/>
</dbReference>
<accession>A0AAV7XE94</accession>
<comment type="similarity">
    <text evidence="2">Belongs to the ATP12 family.</text>
</comment>
<dbReference type="EMBL" id="JAPTSV010000009">
    <property type="protein sequence ID" value="KAJ1524009.1"/>
    <property type="molecule type" value="Genomic_DNA"/>
</dbReference>
<keyword evidence="4" id="KW-0496">Mitochondrion</keyword>
<evidence type="ECO:0000256" key="5">
    <source>
        <dbReference type="ARBA" id="ARBA00023186"/>
    </source>
</evidence>
<evidence type="ECO:0000256" key="4">
    <source>
        <dbReference type="ARBA" id="ARBA00023128"/>
    </source>
</evidence>
<proteinExistence type="inferred from homology"/>
<comment type="subcellular location">
    <subcellularLocation>
        <location evidence="1">Mitochondrion</location>
    </subcellularLocation>
</comment>
<dbReference type="AlphaFoldDB" id="A0AAV7XE94"/>
<evidence type="ECO:0000256" key="1">
    <source>
        <dbReference type="ARBA" id="ARBA00004173"/>
    </source>
</evidence>
<dbReference type="InterPro" id="IPR042272">
    <property type="entry name" value="ATP12_ATP_synth-F1-assembly_N"/>
</dbReference>
<evidence type="ECO:0000256" key="2">
    <source>
        <dbReference type="ARBA" id="ARBA00008231"/>
    </source>
</evidence>